<comment type="caution">
    <text evidence="2">The sequence shown here is derived from an EMBL/GenBank/DDBJ whole genome shotgun (WGS) entry which is preliminary data.</text>
</comment>
<dbReference type="PANTHER" id="PTHR43283:SF3">
    <property type="entry name" value="BETA-LACTAMASE FAMILY PROTEIN (AFU_ORTHOLOGUE AFUA_5G07500)"/>
    <property type="match status" value="1"/>
</dbReference>
<evidence type="ECO:0000259" key="1">
    <source>
        <dbReference type="Pfam" id="PF00144"/>
    </source>
</evidence>
<feature type="domain" description="Beta-lactamase-related" evidence="1">
    <location>
        <begin position="8"/>
        <end position="354"/>
    </location>
</feature>
<gene>
    <name evidence="2" type="ORF">GCM10022419_047430</name>
</gene>
<organism evidence="2 3">
    <name type="scientific">Nonomuraea rosea</name>
    <dbReference type="NCBI Taxonomy" id="638574"/>
    <lineage>
        <taxon>Bacteria</taxon>
        <taxon>Bacillati</taxon>
        <taxon>Actinomycetota</taxon>
        <taxon>Actinomycetes</taxon>
        <taxon>Streptosporangiales</taxon>
        <taxon>Streptosporangiaceae</taxon>
        <taxon>Nonomuraea</taxon>
    </lineage>
</organism>
<protein>
    <recommendedName>
        <fullName evidence="1">Beta-lactamase-related domain-containing protein</fullName>
    </recommendedName>
</protein>
<evidence type="ECO:0000313" key="3">
    <source>
        <dbReference type="Proteomes" id="UP001500630"/>
    </source>
</evidence>
<keyword evidence="3" id="KW-1185">Reference proteome</keyword>
<dbReference type="Proteomes" id="UP001500630">
    <property type="component" value="Unassembled WGS sequence"/>
</dbReference>
<sequence length="364" mass="38894">MEVSHAVQARIEATMRADRVPGLSVAVIRADRTVWHRGFGVTDLLSATPATARTPYLWFSMTKIVTATAAMRLAGLGALDLDAPACEYFPPFAVVRQPRPVTVRHLLSHSSGLANPLPIRWVRAADTPAPDPAMFVERLLARHNRLKYAPGARASYSNLGYLVLGEVIAAAAGAPFDEHVRTCLLPLLGMRHTGFSYTDTGGEQPATGYQRLPAPLTPLLCAILPAHIVAGRQGRYVAYHPFYVLGAAYGGLVGGVADAAQLALLHLNDGAVHGTQVLAPGVALQMRRVAARGGPLDFGLGWYRPAGKGSSFVEHLGGGSGFWNVIRLYPSAGLGVVVMGNTTRYHHEAIMAAVRRLSDEDSRS</sequence>
<dbReference type="Pfam" id="PF00144">
    <property type="entry name" value="Beta-lactamase"/>
    <property type="match status" value="1"/>
</dbReference>
<reference evidence="3" key="1">
    <citation type="journal article" date="2019" name="Int. J. Syst. Evol. Microbiol.">
        <title>The Global Catalogue of Microorganisms (GCM) 10K type strain sequencing project: providing services to taxonomists for standard genome sequencing and annotation.</title>
        <authorList>
            <consortium name="The Broad Institute Genomics Platform"/>
            <consortium name="The Broad Institute Genome Sequencing Center for Infectious Disease"/>
            <person name="Wu L."/>
            <person name="Ma J."/>
        </authorList>
    </citation>
    <scope>NUCLEOTIDE SEQUENCE [LARGE SCALE GENOMIC DNA]</scope>
    <source>
        <strain evidence="3">JCM 17326</strain>
    </source>
</reference>
<dbReference type="Gene3D" id="3.40.710.10">
    <property type="entry name" value="DD-peptidase/beta-lactamase superfamily"/>
    <property type="match status" value="1"/>
</dbReference>
<dbReference type="SUPFAM" id="SSF56601">
    <property type="entry name" value="beta-lactamase/transpeptidase-like"/>
    <property type="match status" value="1"/>
</dbReference>
<dbReference type="RefSeq" id="WP_345564841.1">
    <property type="nucleotide sequence ID" value="NZ_BAABDQ010000009.1"/>
</dbReference>
<accession>A0ABP6X4D3</accession>
<dbReference type="PANTHER" id="PTHR43283">
    <property type="entry name" value="BETA-LACTAMASE-RELATED"/>
    <property type="match status" value="1"/>
</dbReference>
<dbReference type="InterPro" id="IPR001466">
    <property type="entry name" value="Beta-lactam-related"/>
</dbReference>
<dbReference type="InterPro" id="IPR050789">
    <property type="entry name" value="Diverse_Enzym_Activities"/>
</dbReference>
<name>A0ABP6X4D3_9ACTN</name>
<dbReference type="EMBL" id="BAABDQ010000009">
    <property type="protein sequence ID" value="GAA3561293.1"/>
    <property type="molecule type" value="Genomic_DNA"/>
</dbReference>
<proteinExistence type="predicted"/>
<evidence type="ECO:0000313" key="2">
    <source>
        <dbReference type="EMBL" id="GAA3561293.1"/>
    </source>
</evidence>
<dbReference type="InterPro" id="IPR012338">
    <property type="entry name" value="Beta-lactam/transpept-like"/>
</dbReference>